<evidence type="ECO:0000259" key="1">
    <source>
        <dbReference type="PROSITE" id="PS51186"/>
    </source>
</evidence>
<dbReference type="Gene3D" id="3.40.630.30">
    <property type="match status" value="1"/>
</dbReference>
<organism evidence="2 3">
    <name type="scientific">Eutrema salsugineum</name>
    <name type="common">Saltwater cress</name>
    <name type="synonym">Sisymbrium salsugineum</name>
    <dbReference type="NCBI Taxonomy" id="72664"/>
    <lineage>
        <taxon>Eukaryota</taxon>
        <taxon>Viridiplantae</taxon>
        <taxon>Streptophyta</taxon>
        <taxon>Embryophyta</taxon>
        <taxon>Tracheophyta</taxon>
        <taxon>Spermatophyta</taxon>
        <taxon>Magnoliopsida</taxon>
        <taxon>eudicotyledons</taxon>
        <taxon>Gunneridae</taxon>
        <taxon>Pentapetalae</taxon>
        <taxon>rosids</taxon>
        <taxon>malvids</taxon>
        <taxon>Brassicales</taxon>
        <taxon>Brassicaceae</taxon>
        <taxon>Eutremeae</taxon>
        <taxon>Eutrema</taxon>
    </lineage>
</organism>
<accession>V4MQI0</accession>
<dbReference type="GO" id="GO:0008080">
    <property type="term" value="F:N-acetyltransferase activity"/>
    <property type="evidence" value="ECO:0007669"/>
    <property type="project" value="TreeGrafter"/>
</dbReference>
<dbReference type="CDD" id="cd04301">
    <property type="entry name" value="NAT_SF"/>
    <property type="match status" value="1"/>
</dbReference>
<gene>
    <name evidence="2" type="ORF">EUTSA_v10026093mg</name>
</gene>
<dbReference type="AlphaFoldDB" id="V4MQI0"/>
<evidence type="ECO:0000313" key="2">
    <source>
        <dbReference type="EMBL" id="ESQ55368.1"/>
    </source>
</evidence>
<dbReference type="Pfam" id="PF00583">
    <property type="entry name" value="Acetyltransf_1"/>
    <property type="match status" value="1"/>
</dbReference>
<evidence type="ECO:0000313" key="3">
    <source>
        <dbReference type="Proteomes" id="UP000030689"/>
    </source>
</evidence>
<dbReference type="eggNOG" id="ENOG502RXWT">
    <property type="taxonomic scope" value="Eukaryota"/>
</dbReference>
<dbReference type="OrthoDB" id="2744543at2759"/>
<feature type="domain" description="N-acetyltransferase" evidence="1">
    <location>
        <begin position="105"/>
        <end position="245"/>
    </location>
</feature>
<dbReference type="PANTHER" id="PTHR13355:SF15">
    <property type="entry name" value="GCN5-RELATED N-ACETYLTRANSFERASE 3, CHLOROPLASTIC"/>
    <property type="match status" value="1"/>
</dbReference>
<dbReference type="UniPathway" id="UPA00113">
    <property type="reaction ID" value="UER00529"/>
</dbReference>
<protein>
    <recommendedName>
        <fullName evidence="1">N-acetyltransferase domain-containing protein</fullName>
    </recommendedName>
</protein>
<dbReference type="EMBL" id="KI517384">
    <property type="protein sequence ID" value="ESQ55368.1"/>
    <property type="molecule type" value="Genomic_DNA"/>
</dbReference>
<name>V4MQI0_EUTSA</name>
<dbReference type="Gramene" id="ESQ55368">
    <property type="protein sequence ID" value="ESQ55368"/>
    <property type="gene ID" value="EUTSA_v10026093mg"/>
</dbReference>
<dbReference type="STRING" id="72664.V4MQI0"/>
<dbReference type="SUPFAM" id="SSF55729">
    <property type="entry name" value="Acyl-CoA N-acyltransferases (Nat)"/>
    <property type="match status" value="1"/>
</dbReference>
<dbReference type="InterPro" id="IPR000182">
    <property type="entry name" value="GNAT_dom"/>
</dbReference>
<sequence>MGFAVCVGNSPLVSMELRWVRRSKCDNNDTPRRKLNELKHAASALPRSIPIYISTLKKDINLEELRHLYTHCNHSCNRLSENGSIVENTVDMKKLRRAISRSDVVVSVFCKPHHADLVEESTRENGGAAVLYSEEESLSSSSLGDLFQDVLPLTPANGQLVGFGRAYSDYGLTASIHDLMVLPSLQRMGIGKLIVNRIIRLLTSREIYDIAALCVEHERPFFKACGFGDDRMGSTTMMFTKSLEV</sequence>
<reference evidence="2 3" key="1">
    <citation type="journal article" date="2013" name="Front. Plant Sci.">
        <title>The Reference Genome of the Halophytic Plant Eutrema salsugineum.</title>
        <authorList>
            <person name="Yang R."/>
            <person name="Jarvis D.E."/>
            <person name="Chen H."/>
            <person name="Beilstein M.A."/>
            <person name="Grimwood J."/>
            <person name="Jenkins J."/>
            <person name="Shu S."/>
            <person name="Prochnik S."/>
            <person name="Xin M."/>
            <person name="Ma C."/>
            <person name="Schmutz J."/>
            <person name="Wing R.A."/>
            <person name="Mitchell-Olds T."/>
            <person name="Schumaker K.S."/>
            <person name="Wang X."/>
        </authorList>
    </citation>
    <scope>NUCLEOTIDE SEQUENCE [LARGE SCALE GENOMIC DNA]</scope>
</reference>
<dbReference type="Proteomes" id="UP000030689">
    <property type="component" value="Unassembled WGS sequence"/>
</dbReference>
<dbReference type="PROSITE" id="PS51186">
    <property type="entry name" value="GNAT"/>
    <property type="match status" value="1"/>
</dbReference>
<proteinExistence type="predicted"/>
<dbReference type="PANTHER" id="PTHR13355">
    <property type="entry name" value="GLUCOSAMINE 6-PHOSPHATE N-ACETYLTRANSFERASE"/>
    <property type="match status" value="1"/>
</dbReference>
<dbReference type="InterPro" id="IPR039143">
    <property type="entry name" value="GNPNAT1-like"/>
</dbReference>
<keyword evidence="3" id="KW-1185">Reference proteome</keyword>
<dbReference type="GO" id="GO:0006048">
    <property type="term" value="P:UDP-N-acetylglucosamine biosynthetic process"/>
    <property type="evidence" value="ECO:0007669"/>
    <property type="project" value="UniProtKB-UniPathway"/>
</dbReference>
<dbReference type="InterPro" id="IPR016181">
    <property type="entry name" value="Acyl_CoA_acyltransferase"/>
</dbReference>
<dbReference type="OMA" id="GSTAMMY"/>